<protein>
    <recommendedName>
        <fullName evidence="4">Translation initiation factor 2</fullName>
    </recommendedName>
</protein>
<feature type="transmembrane region" description="Helical" evidence="1">
    <location>
        <begin position="43"/>
        <end position="68"/>
    </location>
</feature>
<reference evidence="2 3" key="1">
    <citation type="submission" date="2017-07" db="EMBL/GenBank/DDBJ databases">
        <title>Fictibacillus sp. nov. GDSW-R2A3 Genome sequencing and assembly.</title>
        <authorList>
            <person name="Mayilraj S."/>
        </authorList>
    </citation>
    <scope>NUCLEOTIDE SEQUENCE [LARGE SCALE GENOMIC DNA]</scope>
    <source>
        <strain evidence="2 3">GDSW-R2A3</strain>
    </source>
</reference>
<organism evidence="2 3">
    <name type="scientific">Fictibacillus aquaticus</name>
    <dbReference type="NCBI Taxonomy" id="2021314"/>
    <lineage>
        <taxon>Bacteria</taxon>
        <taxon>Bacillati</taxon>
        <taxon>Bacillota</taxon>
        <taxon>Bacilli</taxon>
        <taxon>Bacillales</taxon>
        <taxon>Fictibacillaceae</taxon>
        <taxon>Fictibacillus</taxon>
    </lineage>
</organism>
<keyword evidence="1" id="KW-0812">Transmembrane</keyword>
<keyword evidence="3" id="KW-1185">Reference proteome</keyword>
<dbReference type="RefSeq" id="WP_094250603.1">
    <property type="nucleotide sequence ID" value="NZ_JBHLXL010000001.1"/>
</dbReference>
<dbReference type="AlphaFoldDB" id="A0A235FBN8"/>
<evidence type="ECO:0008006" key="4">
    <source>
        <dbReference type="Google" id="ProtNLM"/>
    </source>
</evidence>
<keyword evidence="1" id="KW-0472">Membrane</keyword>
<dbReference type="Proteomes" id="UP000215059">
    <property type="component" value="Unassembled WGS sequence"/>
</dbReference>
<sequence>MEKRVSGGILSAIEQQSSISPYNQYSPYDSNNTLSPEEYETNYGTILAIIGAVFTVIGDSLALIGGMIQFRQDIENNRDSSTDTDEMKKQILELQRQVKALQINQGTDQHR</sequence>
<comment type="caution">
    <text evidence="2">The sequence shown here is derived from an EMBL/GenBank/DDBJ whole genome shotgun (WGS) entry which is preliminary data.</text>
</comment>
<evidence type="ECO:0000256" key="1">
    <source>
        <dbReference type="SAM" id="Phobius"/>
    </source>
</evidence>
<evidence type="ECO:0000313" key="3">
    <source>
        <dbReference type="Proteomes" id="UP000215059"/>
    </source>
</evidence>
<keyword evidence="1" id="KW-1133">Transmembrane helix</keyword>
<accession>A0A235FBN8</accession>
<proteinExistence type="predicted"/>
<name>A0A235FBN8_9BACL</name>
<gene>
    <name evidence="2" type="ORF">CGZ90_01705</name>
</gene>
<dbReference type="EMBL" id="NOII01000001">
    <property type="protein sequence ID" value="OYD58642.1"/>
    <property type="molecule type" value="Genomic_DNA"/>
</dbReference>
<evidence type="ECO:0000313" key="2">
    <source>
        <dbReference type="EMBL" id="OYD58642.1"/>
    </source>
</evidence>